<sequence length="132" mass="15208">MSDLNSLPLSALKKMAKGRKIKQYYILSKARLVELLGMPELPSRYRIEKMTIIELREVAKTRDLRGFWGLNKEQLTRMLFPEEDNTVENTASHQHEKNDGKAGKHENPENQDTDKVRVELVENAGEKGLDNM</sequence>
<accession>A0A6C0B519</accession>
<feature type="region of interest" description="Disordered" evidence="1">
    <location>
        <begin position="81"/>
        <end position="132"/>
    </location>
</feature>
<feature type="compositionally biased region" description="Basic and acidic residues" evidence="1">
    <location>
        <begin position="93"/>
        <end position="132"/>
    </location>
</feature>
<evidence type="ECO:0000313" key="2">
    <source>
        <dbReference type="EMBL" id="QHS87132.1"/>
    </source>
</evidence>
<dbReference type="AlphaFoldDB" id="A0A6C0B519"/>
<evidence type="ECO:0000256" key="1">
    <source>
        <dbReference type="SAM" id="MobiDB-lite"/>
    </source>
</evidence>
<evidence type="ECO:0008006" key="3">
    <source>
        <dbReference type="Google" id="ProtNLM"/>
    </source>
</evidence>
<reference evidence="2" key="1">
    <citation type="journal article" date="2020" name="Nature">
        <title>Giant virus diversity and host interactions through global metagenomics.</title>
        <authorList>
            <person name="Schulz F."/>
            <person name="Roux S."/>
            <person name="Paez-Espino D."/>
            <person name="Jungbluth S."/>
            <person name="Walsh D.A."/>
            <person name="Denef V.J."/>
            <person name="McMahon K.D."/>
            <person name="Konstantinidis K.T."/>
            <person name="Eloe-Fadrosh E.A."/>
            <person name="Kyrpides N.C."/>
            <person name="Woyke T."/>
        </authorList>
    </citation>
    <scope>NUCLEOTIDE SEQUENCE</scope>
    <source>
        <strain evidence="2">GVMAG-M-3300009684-20</strain>
    </source>
</reference>
<proteinExistence type="predicted"/>
<organism evidence="2">
    <name type="scientific">viral metagenome</name>
    <dbReference type="NCBI Taxonomy" id="1070528"/>
    <lineage>
        <taxon>unclassified sequences</taxon>
        <taxon>metagenomes</taxon>
        <taxon>organismal metagenomes</taxon>
    </lineage>
</organism>
<dbReference type="EMBL" id="MN739078">
    <property type="protein sequence ID" value="QHS87132.1"/>
    <property type="molecule type" value="Genomic_DNA"/>
</dbReference>
<protein>
    <recommendedName>
        <fullName evidence="3">Rho termination factor N-terminal domain-containing protein</fullName>
    </recommendedName>
</protein>
<name>A0A6C0B519_9ZZZZ</name>